<organism evidence="2 3">
    <name type="scientific">Anabaena sphaerica FACHB-251</name>
    <dbReference type="NCBI Taxonomy" id="2692883"/>
    <lineage>
        <taxon>Bacteria</taxon>
        <taxon>Bacillati</taxon>
        <taxon>Cyanobacteriota</taxon>
        <taxon>Cyanophyceae</taxon>
        <taxon>Nostocales</taxon>
        <taxon>Nostocaceae</taxon>
        <taxon>Anabaena</taxon>
    </lineage>
</organism>
<sequence>MNHEGAKNTKEEERREEERRMRRFSDEVESLSYAVIGAAIEVHRVLGAGFLERVYHEALVTEFRLRGIPHKSKHLVAIRYKGHPVGEGELDFLVGDSIIVELKAVEKLSPIHEAQVISYLKMTNCPLGLLINFNVPVLKEGIKRIILSS</sequence>
<dbReference type="InterPro" id="IPR026350">
    <property type="entry name" value="GxxExxY"/>
</dbReference>
<comment type="caution">
    <text evidence="2">The sequence shown here is derived from an EMBL/GenBank/DDBJ whole genome shotgun (WGS) entry which is preliminary data.</text>
</comment>
<dbReference type="RefSeq" id="WP_190561075.1">
    <property type="nucleotide sequence ID" value="NZ_JACJQU010000007.1"/>
</dbReference>
<feature type="region of interest" description="Disordered" evidence="1">
    <location>
        <begin position="1"/>
        <end position="21"/>
    </location>
</feature>
<dbReference type="EMBL" id="JACJQU010000007">
    <property type="protein sequence ID" value="MBD2294555.1"/>
    <property type="molecule type" value="Genomic_DNA"/>
</dbReference>
<proteinExistence type="predicted"/>
<dbReference type="NCBIfam" id="TIGR04256">
    <property type="entry name" value="GxxExxY"/>
    <property type="match status" value="1"/>
</dbReference>
<evidence type="ECO:0000313" key="3">
    <source>
        <dbReference type="Proteomes" id="UP000662185"/>
    </source>
</evidence>
<name>A0A926WHA4_9NOST</name>
<reference evidence="3" key="1">
    <citation type="journal article" date="2020" name="ISME J.">
        <title>Comparative genomics reveals insights into cyanobacterial evolution and habitat adaptation.</title>
        <authorList>
            <person name="Chen M.Y."/>
            <person name="Teng W.K."/>
            <person name="Zhao L."/>
            <person name="Hu C.X."/>
            <person name="Zhou Y.K."/>
            <person name="Han B.P."/>
            <person name="Song L.R."/>
            <person name="Shu W.S."/>
        </authorList>
    </citation>
    <scope>NUCLEOTIDE SEQUENCE [LARGE SCALE GENOMIC DNA]</scope>
    <source>
        <strain evidence="3">FACHB-251</strain>
    </source>
</reference>
<keyword evidence="3" id="KW-1185">Reference proteome</keyword>
<dbReference type="Pfam" id="PF13366">
    <property type="entry name" value="PDDEXK_3"/>
    <property type="match status" value="1"/>
</dbReference>
<evidence type="ECO:0000313" key="2">
    <source>
        <dbReference type="EMBL" id="MBD2294555.1"/>
    </source>
</evidence>
<dbReference type="Proteomes" id="UP000662185">
    <property type="component" value="Unassembled WGS sequence"/>
</dbReference>
<dbReference type="AlphaFoldDB" id="A0A926WHA4"/>
<accession>A0A926WHA4</accession>
<protein>
    <submittedName>
        <fullName evidence="2">GxxExxY protein</fullName>
    </submittedName>
</protein>
<gene>
    <name evidence="2" type="ORF">H6G06_13975</name>
</gene>
<evidence type="ECO:0000256" key="1">
    <source>
        <dbReference type="SAM" id="MobiDB-lite"/>
    </source>
</evidence>